<evidence type="ECO:0000256" key="5">
    <source>
        <dbReference type="ARBA" id="ARBA00022801"/>
    </source>
</evidence>
<dbReference type="AlphaFoldDB" id="A0A5N6RNA2"/>
<evidence type="ECO:0000259" key="10">
    <source>
        <dbReference type="PROSITE" id="PS51762"/>
    </source>
</evidence>
<keyword evidence="2 9" id="KW-0052">Apoplast</keyword>
<evidence type="ECO:0000256" key="9">
    <source>
        <dbReference type="RuleBase" id="RU361120"/>
    </source>
</evidence>
<evidence type="ECO:0000256" key="4">
    <source>
        <dbReference type="ARBA" id="ARBA00022679"/>
    </source>
</evidence>
<accession>A0A5N6RNA2</accession>
<evidence type="ECO:0000256" key="3">
    <source>
        <dbReference type="ARBA" id="ARBA00022525"/>
    </source>
</evidence>
<dbReference type="InterPro" id="IPR013320">
    <property type="entry name" value="ConA-like_dom_sf"/>
</dbReference>
<evidence type="ECO:0000313" key="12">
    <source>
        <dbReference type="Proteomes" id="UP000327013"/>
    </source>
</evidence>
<dbReference type="PANTHER" id="PTHR31062">
    <property type="entry name" value="XYLOGLUCAN ENDOTRANSGLUCOSYLASE/HYDROLASE PROTEIN 8-RELATED"/>
    <property type="match status" value="1"/>
</dbReference>
<evidence type="ECO:0000256" key="6">
    <source>
        <dbReference type="ARBA" id="ARBA00023157"/>
    </source>
</evidence>
<dbReference type="SUPFAM" id="SSF49899">
    <property type="entry name" value="Concanavalin A-like lectins/glucanases"/>
    <property type="match status" value="1"/>
</dbReference>
<keyword evidence="4 9" id="KW-0808">Transferase</keyword>
<evidence type="ECO:0000256" key="2">
    <source>
        <dbReference type="ARBA" id="ARBA00022523"/>
    </source>
</evidence>
<dbReference type="Pfam" id="PF00722">
    <property type="entry name" value="Glyco_hydro_16"/>
    <property type="match status" value="1"/>
</dbReference>
<dbReference type="InterPro" id="IPR008264">
    <property type="entry name" value="Beta_glucanase"/>
</dbReference>
<dbReference type="EMBL" id="CM017328">
    <property type="protein sequence ID" value="KAE8123868.1"/>
    <property type="molecule type" value="Genomic_DNA"/>
</dbReference>
<keyword evidence="9" id="KW-0961">Cell wall biogenesis/degradation</keyword>
<feature type="domain" description="GH16" evidence="10">
    <location>
        <begin position="21"/>
        <end position="224"/>
    </location>
</feature>
<proteinExistence type="inferred from homology"/>
<dbReference type="InterPro" id="IPR000757">
    <property type="entry name" value="Beta-glucanase-like"/>
</dbReference>
<dbReference type="CDD" id="cd02176">
    <property type="entry name" value="GH16_XET"/>
    <property type="match status" value="1"/>
</dbReference>
<protein>
    <recommendedName>
        <fullName evidence="9">Xyloglucan endotransglucosylase/hydrolase</fullName>
        <ecNumber evidence="9">2.4.1.207</ecNumber>
    </recommendedName>
</protein>
<keyword evidence="7 9" id="KW-0326">Glycosidase</keyword>
<feature type="chain" id="PRO_5024441384" description="Xyloglucan endotransglucosylase/hydrolase" evidence="9">
    <location>
        <begin position="24"/>
        <end position="287"/>
    </location>
</feature>
<evidence type="ECO:0000256" key="1">
    <source>
        <dbReference type="ARBA" id="ARBA00022512"/>
    </source>
</evidence>
<dbReference type="GO" id="GO:0010411">
    <property type="term" value="P:xyloglucan metabolic process"/>
    <property type="evidence" value="ECO:0007669"/>
    <property type="project" value="InterPro"/>
</dbReference>
<dbReference type="InterPro" id="IPR010713">
    <property type="entry name" value="XET_C"/>
</dbReference>
<keyword evidence="12" id="KW-1185">Reference proteome</keyword>
<keyword evidence="3 9" id="KW-0964">Secreted</keyword>
<dbReference type="GO" id="GO:0016762">
    <property type="term" value="F:xyloglucan:xyloglucosyl transferase activity"/>
    <property type="evidence" value="ECO:0007669"/>
    <property type="project" value="UniProtKB-EC"/>
</dbReference>
<comment type="function">
    <text evidence="9">Catalyzes xyloglucan endohydrolysis (XEH) and/or endotransglycosylation (XET). Cleaves and religates xyloglucan polymers, an essential constituent of the primary cell wall, and thereby participates in cell wall construction of growing tissues.</text>
</comment>
<dbReference type="Proteomes" id="UP000327013">
    <property type="component" value="Chromosome 8"/>
</dbReference>
<sequence length="287" mass="33440">MKLSTNLCLLCLFVFLIFTSTNAGGLDNTSFYQDYYVTWGSDHLLLLNQETEIQLSLDQNSGAGFESKLHYGSGSFHMRIKLPDKNSIGVVTAFYLYSRSTDRDELDFEFLGSNGPPYTLQTNVYVNGQGGREQRTQLWFDPTNDFHSYKILWNQHQTVFYVDDIPIRVFKNNTKIGLSYPSQPMQVEGSLWNGEGWASDGRKTDWSQAPFKAYFQRFNVDGCVLQTFNTTQCYSSTFWWNSEKLQTLDEQEQRDYERVTKQYMSYDYCSDRSRYPQTPPECQSNQY</sequence>
<keyword evidence="1 9" id="KW-0134">Cell wall</keyword>
<feature type="active site" description="Proton donor" evidence="8">
    <location>
        <position position="109"/>
    </location>
</feature>
<evidence type="ECO:0000256" key="8">
    <source>
        <dbReference type="PIRSR" id="PIRSR005604-1"/>
    </source>
</evidence>
<dbReference type="GO" id="GO:0042546">
    <property type="term" value="P:cell wall biogenesis"/>
    <property type="evidence" value="ECO:0007669"/>
    <property type="project" value="InterPro"/>
</dbReference>
<comment type="PTM">
    <text evidence="9">Contains at least one intrachain disulfide bond essential for its enzymatic activity.</text>
</comment>
<organism evidence="11 12">
    <name type="scientific">Carpinus fangiana</name>
    <dbReference type="NCBI Taxonomy" id="176857"/>
    <lineage>
        <taxon>Eukaryota</taxon>
        <taxon>Viridiplantae</taxon>
        <taxon>Streptophyta</taxon>
        <taxon>Embryophyta</taxon>
        <taxon>Tracheophyta</taxon>
        <taxon>Spermatophyta</taxon>
        <taxon>Magnoliopsida</taxon>
        <taxon>eudicotyledons</taxon>
        <taxon>Gunneridae</taxon>
        <taxon>Pentapetalae</taxon>
        <taxon>rosids</taxon>
        <taxon>fabids</taxon>
        <taxon>Fagales</taxon>
        <taxon>Betulaceae</taxon>
        <taxon>Carpinus</taxon>
    </lineage>
</organism>
<dbReference type="EC" id="2.4.1.207" evidence="9"/>
<evidence type="ECO:0000256" key="7">
    <source>
        <dbReference type="ARBA" id="ARBA00023295"/>
    </source>
</evidence>
<gene>
    <name evidence="11" type="ORF">FH972_018788</name>
</gene>
<dbReference type="OrthoDB" id="2015456at2759"/>
<keyword evidence="9" id="KW-0732">Signal</keyword>
<dbReference type="Gene3D" id="2.60.120.200">
    <property type="match status" value="1"/>
</dbReference>
<dbReference type="InterPro" id="IPR016455">
    <property type="entry name" value="XTH"/>
</dbReference>
<dbReference type="GO" id="GO:0071555">
    <property type="term" value="P:cell wall organization"/>
    <property type="evidence" value="ECO:0007669"/>
    <property type="project" value="UniProtKB-KW"/>
</dbReference>
<name>A0A5N6RNA2_9ROSI</name>
<feature type="active site" description="Nucleophile" evidence="8">
    <location>
        <position position="105"/>
    </location>
</feature>
<dbReference type="Pfam" id="PF06955">
    <property type="entry name" value="XET_C"/>
    <property type="match status" value="1"/>
</dbReference>
<comment type="subcellular location">
    <subcellularLocation>
        <location evidence="9">Secreted</location>
        <location evidence="9">Cell wall</location>
    </subcellularLocation>
    <subcellularLocation>
        <location evidence="9">Secreted</location>
        <location evidence="9">Extracellular space</location>
        <location evidence="9">Apoplast</location>
    </subcellularLocation>
</comment>
<dbReference type="GO" id="GO:0048046">
    <property type="term" value="C:apoplast"/>
    <property type="evidence" value="ECO:0007669"/>
    <property type="project" value="UniProtKB-SubCell"/>
</dbReference>
<dbReference type="PROSITE" id="PS51762">
    <property type="entry name" value="GH16_2"/>
    <property type="match status" value="1"/>
</dbReference>
<dbReference type="GO" id="GO:0004553">
    <property type="term" value="F:hydrolase activity, hydrolyzing O-glycosyl compounds"/>
    <property type="evidence" value="ECO:0007669"/>
    <property type="project" value="InterPro"/>
</dbReference>
<dbReference type="PRINTS" id="PR00737">
    <property type="entry name" value="GLHYDRLASE16"/>
</dbReference>
<keyword evidence="6" id="KW-1015">Disulfide bond</keyword>
<dbReference type="PIRSF" id="PIRSF005604">
    <property type="entry name" value="XET"/>
    <property type="match status" value="1"/>
</dbReference>
<evidence type="ECO:0000313" key="11">
    <source>
        <dbReference type="EMBL" id="KAE8123868.1"/>
    </source>
</evidence>
<comment type="similarity">
    <text evidence="9">Belongs to the glycosyl hydrolase 16 family.</text>
</comment>
<feature type="signal peptide" evidence="9">
    <location>
        <begin position="1"/>
        <end position="23"/>
    </location>
</feature>
<keyword evidence="5 9" id="KW-0378">Hydrolase</keyword>
<reference evidence="11 12" key="1">
    <citation type="submission" date="2019-06" db="EMBL/GenBank/DDBJ databases">
        <title>A chromosomal-level reference genome of Carpinus fangiana (Coryloideae, Betulaceae).</title>
        <authorList>
            <person name="Yang X."/>
            <person name="Wang Z."/>
            <person name="Zhang L."/>
            <person name="Hao G."/>
            <person name="Liu J."/>
            <person name="Yang Y."/>
        </authorList>
    </citation>
    <scope>NUCLEOTIDE SEQUENCE [LARGE SCALE GENOMIC DNA]</scope>
    <source>
        <strain evidence="11">Cfa_2016G</strain>
        <tissue evidence="11">Leaf</tissue>
    </source>
</reference>
<dbReference type="InterPro" id="IPR044791">
    <property type="entry name" value="Beta-glucanase/XTH"/>
</dbReference>